<dbReference type="Proteomes" id="UP000076871">
    <property type="component" value="Unassembled WGS sequence"/>
</dbReference>
<dbReference type="InParanoid" id="A0A165EGL2"/>
<keyword evidence="4" id="KW-0378">Hydrolase</keyword>
<protein>
    <recommendedName>
        <fullName evidence="3">amidase</fullName>
        <ecNumber evidence="3">3.5.1.4</ecNumber>
    </recommendedName>
</protein>
<comment type="catalytic activity">
    <reaction evidence="1">
        <text>a monocarboxylic acid amide + H2O = a monocarboxylate + NH4(+)</text>
        <dbReference type="Rhea" id="RHEA:12020"/>
        <dbReference type="ChEBI" id="CHEBI:15377"/>
        <dbReference type="ChEBI" id="CHEBI:28938"/>
        <dbReference type="ChEBI" id="CHEBI:35757"/>
        <dbReference type="ChEBI" id="CHEBI:83628"/>
        <dbReference type="EC" id="3.5.1.4"/>
    </reaction>
</comment>
<sequence>MIRTRVAREIVHHIEQGEWTASQVLDAYIARSLIAQRMTHCLTEVMFEQARADALALDKEFAISKTLKGPLHGVPVSFKDLYNVKDIDSTMGYTSYADKPQAEDASPVEAIRAAGGIPFVKTNLTQGLMSYETVNPLWGRTVSPHDAHFSSGGSSGGEGALLAMDGSALGWGTDIGGSLRIPAAYCGIYAFTPSPGRISRAGITRLNRTWILGVPDVLGPIARSIDDLELACRVAFGQDMDINDYVHAPVPFKDTQLAEGKLRFGYYVDDHFVKASPACERAVLETVEALRREEHECVKITIPQRSTASKALELFVELTSADGFQTLAEPNGSDPLEPELYLILLAPKSFGWLRSLAAWATRQFLRDEIYAKIIMASRKKSVREYWRISAERDAYARLFYKEIWDKHGLDGIIAPVHALPRLPHHATQRIVPLSGATALYNIVQCPAGALPVTHVDAARDQLTAGWTDHLRKRTAEGRGSPFLEGFLYGKGGCYDVEKMAGLPVGIQIAGRKLEDEKVLAMMRIVDKALGPRGFGPGSWSGQRGSTG</sequence>
<dbReference type="AlphaFoldDB" id="A0A165EGL2"/>
<feature type="active site" description="Charge relay system" evidence="5">
    <location>
        <position position="79"/>
    </location>
</feature>
<dbReference type="FunFam" id="3.90.1300.10:FF:000003">
    <property type="entry name" value="Amidase signature enzyme"/>
    <property type="match status" value="1"/>
</dbReference>
<dbReference type="InterPro" id="IPR023631">
    <property type="entry name" value="Amidase_dom"/>
</dbReference>
<evidence type="ECO:0000256" key="1">
    <source>
        <dbReference type="ARBA" id="ARBA00001311"/>
    </source>
</evidence>
<proteinExistence type="inferred from homology"/>
<dbReference type="GO" id="GO:0004040">
    <property type="term" value="F:amidase activity"/>
    <property type="evidence" value="ECO:0007669"/>
    <property type="project" value="UniProtKB-EC"/>
</dbReference>
<dbReference type="PANTHER" id="PTHR46072">
    <property type="entry name" value="AMIDASE-RELATED-RELATED"/>
    <property type="match status" value="1"/>
</dbReference>
<keyword evidence="9" id="KW-1185">Reference proteome</keyword>
<dbReference type="InterPro" id="IPR020556">
    <property type="entry name" value="Amidase_CS"/>
</dbReference>
<feature type="binding site" evidence="6">
    <location>
        <begin position="175"/>
        <end position="178"/>
    </location>
    <ligand>
        <name>substrate</name>
    </ligand>
</feature>
<comment type="similarity">
    <text evidence="2">Belongs to the amidase family.</text>
</comment>
<accession>A0A165EGL2</accession>
<evidence type="ECO:0000256" key="2">
    <source>
        <dbReference type="ARBA" id="ARBA00009199"/>
    </source>
</evidence>
<dbReference type="STRING" id="1314785.A0A165EGL2"/>
<organism evidence="8 9">
    <name type="scientific">Laetiporus sulphureus 93-53</name>
    <dbReference type="NCBI Taxonomy" id="1314785"/>
    <lineage>
        <taxon>Eukaryota</taxon>
        <taxon>Fungi</taxon>
        <taxon>Dikarya</taxon>
        <taxon>Basidiomycota</taxon>
        <taxon>Agaricomycotina</taxon>
        <taxon>Agaricomycetes</taxon>
        <taxon>Polyporales</taxon>
        <taxon>Laetiporus</taxon>
    </lineage>
</organism>
<feature type="domain" description="Amidase" evidence="7">
    <location>
        <begin position="24"/>
        <end position="519"/>
    </location>
</feature>
<feature type="binding site" evidence="6">
    <location>
        <position position="128"/>
    </location>
    <ligand>
        <name>substrate</name>
    </ligand>
</feature>
<dbReference type="RefSeq" id="XP_040764753.1">
    <property type="nucleotide sequence ID" value="XM_040910702.1"/>
</dbReference>
<dbReference type="OrthoDB" id="6428749at2759"/>
<dbReference type="GeneID" id="63827731"/>
<evidence type="ECO:0000259" key="7">
    <source>
        <dbReference type="Pfam" id="PF01425"/>
    </source>
</evidence>
<evidence type="ECO:0000313" key="9">
    <source>
        <dbReference type="Proteomes" id="UP000076871"/>
    </source>
</evidence>
<dbReference type="InterPro" id="IPR036928">
    <property type="entry name" value="AS_sf"/>
</dbReference>
<feature type="active site" description="Charge relay system" evidence="5">
    <location>
        <position position="154"/>
    </location>
</feature>
<dbReference type="PROSITE" id="PS00571">
    <property type="entry name" value="AMIDASES"/>
    <property type="match status" value="1"/>
</dbReference>
<feature type="binding site" evidence="6">
    <location>
        <position position="154"/>
    </location>
    <ligand>
        <name>substrate</name>
    </ligand>
</feature>
<dbReference type="PIRSF" id="PIRSF001221">
    <property type="entry name" value="Amidase_fungi"/>
    <property type="match status" value="1"/>
</dbReference>
<dbReference type="EC" id="3.5.1.4" evidence="3"/>
<name>A0A165EGL2_9APHY</name>
<evidence type="ECO:0000256" key="5">
    <source>
        <dbReference type="PIRSR" id="PIRSR001221-1"/>
    </source>
</evidence>
<gene>
    <name evidence="8" type="ORF">LAESUDRAFT_736584</name>
</gene>
<dbReference type="Pfam" id="PF01425">
    <property type="entry name" value="Amidase"/>
    <property type="match status" value="1"/>
</dbReference>
<evidence type="ECO:0000256" key="4">
    <source>
        <dbReference type="ARBA" id="ARBA00022801"/>
    </source>
</evidence>
<evidence type="ECO:0000256" key="3">
    <source>
        <dbReference type="ARBA" id="ARBA00012922"/>
    </source>
</evidence>
<reference evidence="8 9" key="1">
    <citation type="journal article" date="2016" name="Mol. Biol. Evol.">
        <title>Comparative Genomics of Early-Diverging Mushroom-Forming Fungi Provides Insights into the Origins of Lignocellulose Decay Capabilities.</title>
        <authorList>
            <person name="Nagy L.G."/>
            <person name="Riley R."/>
            <person name="Tritt A."/>
            <person name="Adam C."/>
            <person name="Daum C."/>
            <person name="Floudas D."/>
            <person name="Sun H."/>
            <person name="Yadav J.S."/>
            <person name="Pangilinan J."/>
            <person name="Larsson K.H."/>
            <person name="Matsuura K."/>
            <person name="Barry K."/>
            <person name="Labutti K."/>
            <person name="Kuo R."/>
            <person name="Ohm R.A."/>
            <person name="Bhattacharya S.S."/>
            <person name="Shirouzu T."/>
            <person name="Yoshinaga Y."/>
            <person name="Martin F.M."/>
            <person name="Grigoriev I.V."/>
            <person name="Hibbett D.S."/>
        </authorList>
    </citation>
    <scope>NUCLEOTIDE SEQUENCE [LARGE SCALE GENOMIC DNA]</scope>
    <source>
        <strain evidence="8 9">93-53</strain>
    </source>
</reference>
<dbReference type="EMBL" id="KV427621">
    <property type="protein sequence ID" value="KZT07013.1"/>
    <property type="molecule type" value="Genomic_DNA"/>
</dbReference>
<dbReference type="Gene3D" id="3.90.1300.10">
    <property type="entry name" value="Amidase signature (AS) domain"/>
    <property type="match status" value="1"/>
</dbReference>
<evidence type="ECO:0000256" key="6">
    <source>
        <dbReference type="PIRSR" id="PIRSR001221-2"/>
    </source>
</evidence>
<feature type="active site" description="Acyl-ester intermediate" evidence="5">
    <location>
        <position position="178"/>
    </location>
</feature>
<dbReference type="SUPFAM" id="SSF75304">
    <property type="entry name" value="Amidase signature (AS) enzymes"/>
    <property type="match status" value="1"/>
</dbReference>
<evidence type="ECO:0000313" key="8">
    <source>
        <dbReference type="EMBL" id="KZT07013.1"/>
    </source>
</evidence>
<dbReference type="PANTHER" id="PTHR46072:SF10">
    <property type="entry name" value="ACETAMIDASE"/>
    <property type="match status" value="1"/>
</dbReference>